<protein>
    <submittedName>
        <fullName evidence="3">Uncharacterized protein</fullName>
    </submittedName>
</protein>
<dbReference type="Gene3D" id="2.40.128.340">
    <property type="match status" value="1"/>
</dbReference>
<feature type="transmembrane region" description="Helical" evidence="2">
    <location>
        <begin position="1482"/>
        <end position="1504"/>
    </location>
</feature>
<dbReference type="Gene3D" id="2.30.30.100">
    <property type="match status" value="1"/>
</dbReference>
<keyword evidence="2" id="KW-1133">Transmembrane helix</keyword>
<feature type="transmembrane region" description="Helical" evidence="2">
    <location>
        <begin position="184"/>
        <end position="203"/>
    </location>
</feature>
<evidence type="ECO:0000313" key="3">
    <source>
        <dbReference type="EMBL" id="CAF1478246.1"/>
    </source>
</evidence>
<keyword evidence="4" id="KW-1185">Reference proteome</keyword>
<feature type="transmembrane region" description="Helical" evidence="2">
    <location>
        <begin position="1064"/>
        <end position="1082"/>
    </location>
</feature>
<feature type="transmembrane region" description="Helical" evidence="2">
    <location>
        <begin position="975"/>
        <end position="998"/>
    </location>
</feature>
<dbReference type="PANTHER" id="PTHR46580:SF4">
    <property type="entry name" value="ATP_GTP-BINDING PROTEIN"/>
    <property type="match status" value="1"/>
</dbReference>
<reference evidence="3" key="1">
    <citation type="submission" date="2021-02" db="EMBL/GenBank/DDBJ databases">
        <authorList>
            <person name="Nowell W R."/>
        </authorList>
    </citation>
    <scope>NUCLEOTIDE SEQUENCE</scope>
</reference>
<name>A0A815RIX6_ADIRI</name>
<evidence type="ECO:0000256" key="1">
    <source>
        <dbReference type="ARBA" id="ARBA00022729"/>
    </source>
</evidence>
<dbReference type="Gene3D" id="2.130.10.130">
    <property type="entry name" value="Integrin alpha, N-terminal"/>
    <property type="match status" value="2"/>
</dbReference>
<accession>A0A815RIX6</accession>
<comment type="caution">
    <text evidence="3">The sequence shown here is derived from an EMBL/GenBank/DDBJ whole genome shotgun (WGS) entry which is preliminary data.</text>
</comment>
<proteinExistence type="predicted"/>
<sequence>MDTRRLCNPLHHNFLVKHNGALDKVVYYSHKGIRRRSTSHSSYGVGLLESNHSETESFAKLYIHLKFNETGDVIAKDNSDNDYFGILRNNAMFVAGRNNDNAALLNGVNGYVELPRDLVLSSADFTITTYEEYFEAEAKYIFEWFYHWIHNYNLFIPDEDEYDDNSQPTDPEISLKYQRYTTRLYVFLLAAFLYILFLIALILPQTGVVIIEHITPDIFVKLQAEHGETLSCPCSTTIIPYKDFVTNTVFYHPICSSIFVDERWIRALYLSYSSTFLVVDFRTTASFQFKLLAALCSLSTRTVTQTLTELDSTQLITIQLLSESNVRSQIIGNVELLRSTASPQITSPLSFLQITTQANSLISALNTNLIARATFGRPPLASATPTAYHNPNDPDGRYLISLCGLINPVAPAGFYSSLSFYESADNHKYWPDYSPAFEPVASSMVNGFFGGCTPLDAILASTFDCLYNTTCLEVFANYFPDLNQTNFNWSVPLAFSNRKKVPLNILLTDLFVEEWSTEINYFTYFLKCSSKFCTYTETNQANVAYTITLLISLYGGLTIILRLISNYLINISLKVERRKFLTWIKQLNLFKLANERTDEDIEQQRIITRVYFILLTGSIIILILFTSLDTHFSSIFVQNPSIRQYKHLQESYSTSLSCPCRNVSMPYITFTSLSPTLHQVCSSDFITDSWIIVASSIKSDLFRFLYIDWIWRGLDGRHFQLLAILCKLAKQTIDDSVYRFTRRLFVTSNVLSETEFNIQVNTTFEQFVQSLLIQFELLINTTHLFTQVDQPFTNLDNAKLVGKPLTSDQFTFDFTGVSNTNSTSVECICATNPNCQSGIALYGWNGTRNDDIRKSLPYFVPGVIEGCFVFDTLLLSTLECFYLDSCLAVYRYYLYVSVNLVEAGVEWVDVHPLSDQQPSRFTRNTSLSMIVKEIMVEEWNSSFSFGSYYNVCAPSYCTYTDKIHTYSLTGIIIKLVSMIGGLTVVLRLLTPALVKFVIHLIKPKVKRQVQVHSKLSTRIRILLRKAIAFLYVKSVNLNLFPVRTFGCSVDRIQAKHLGRFATRLYIILLVICIAILGLYTIVQPQILTKTFVKPSLNQYNQLVVEHPDTLSCPCSTISSPYERFIKIKPEFHQICSNSFALDQWRTDVLSNLDADLSTYALLDYRRFLSAHLQLLTGLCELSIQSVNDAIVRFLSSNFITAQLMSQSIFDTNIQLLIEQSKSDAPIALKRFLDLLREANQGNAIISAYNTNFQYIAPYYTYDTFNAPLITQATIYDDNCSCALDGNCTIPAVFILTDSSQNISIQGLKMGCTPSESFLGSTLECFYQSLCINLFQQVINNVVPNNITNMSPPLLSVDNSRFLMNTSVHDLVNNLFIENWSTVINYSTYFDQCSPILCSYTYIQKLNSLYTITLLLGLYGGLTLILKRICPKIIYLTYKVHKRRKNKNSSIQPIDNVGMTTIHTSISTIPPSRTKLRSTMFSFLLFGIILSIIISATAVVPAVYLNRQRKNPVQLSQIPMGPTAYTTSGMNVSTTTVSSSAVTCNFTFKKLISYSTGDLTNAIVVADFNRDHHPDLVFLHYFTGSIGILFGNDDGTFQEPFMYSTETISQVGSLLTDDFNNDGRLDLAFASYRGFNIGVLFGNDDGSFGSLMTYSDETETSDSSNLAVGDFDNDNHLDLIIVNYWGDDRIRLLRGSANGTFIAQTGTNPSICEGTSFIAVGDFNNDGQLDLIVTDHYTGHMCVLFGNGTGYFGESVSFLTDFYNSKVPIVVNDFNNDSQLDVVVANAGGSTIKVFLGNDNGTLKEEMEYSTGRYARPGMLVTGDYNTDGRLDIAFGNTGIPNVGVLFGRGNGTFFGRTTFSTVTRSISSAMASSDFNSDGKLDLAIVEGSQHNVTILLNTCDS</sequence>
<dbReference type="SUPFAM" id="SSF69318">
    <property type="entry name" value="Integrin alpha N-terminal domain"/>
    <property type="match status" value="1"/>
</dbReference>
<feature type="transmembrane region" description="Helical" evidence="2">
    <location>
        <begin position="610"/>
        <end position="628"/>
    </location>
</feature>
<dbReference type="EMBL" id="CAJNOR010004140">
    <property type="protein sequence ID" value="CAF1478246.1"/>
    <property type="molecule type" value="Genomic_DNA"/>
</dbReference>
<dbReference type="InterPro" id="IPR013517">
    <property type="entry name" value="FG-GAP"/>
</dbReference>
<dbReference type="Gene3D" id="2.60.120.200">
    <property type="match status" value="1"/>
</dbReference>
<dbReference type="Proteomes" id="UP000663828">
    <property type="component" value="Unassembled WGS sequence"/>
</dbReference>
<evidence type="ECO:0000256" key="2">
    <source>
        <dbReference type="SAM" id="Phobius"/>
    </source>
</evidence>
<dbReference type="Pfam" id="PF13517">
    <property type="entry name" value="FG-GAP_3"/>
    <property type="match status" value="3"/>
</dbReference>
<evidence type="ECO:0000313" key="4">
    <source>
        <dbReference type="Proteomes" id="UP000663828"/>
    </source>
</evidence>
<organism evidence="3 4">
    <name type="scientific">Adineta ricciae</name>
    <name type="common">Rotifer</name>
    <dbReference type="NCBI Taxonomy" id="249248"/>
    <lineage>
        <taxon>Eukaryota</taxon>
        <taxon>Metazoa</taxon>
        <taxon>Spiralia</taxon>
        <taxon>Gnathifera</taxon>
        <taxon>Rotifera</taxon>
        <taxon>Eurotatoria</taxon>
        <taxon>Bdelloidea</taxon>
        <taxon>Adinetida</taxon>
        <taxon>Adinetidae</taxon>
        <taxon>Adineta</taxon>
    </lineage>
</organism>
<feature type="transmembrane region" description="Helical" evidence="2">
    <location>
        <begin position="543"/>
        <end position="569"/>
    </location>
</feature>
<dbReference type="PANTHER" id="PTHR46580">
    <property type="entry name" value="SENSOR KINASE-RELATED"/>
    <property type="match status" value="1"/>
</dbReference>
<keyword evidence="2" id="KW-0812">Transmembrane</keyword>
<keyword evidence="2" id="KW-0472">Membrane</keyword>
<feature type="transmembrane region" description="Helical" evidence="2">
    <location>
        <begin position="1407"/>
        <end position="1425"/>
    </location>
</feature>
<dbReference type="InterPro" id="IPR028994">
    <property type="entry name" value="Integrin_alpha_N"/>
</dbReference>
<keyword evidence="1" id="KW-0732">Signal</keyword>
<gene>
    <name evidence="3" type="ORF">XAT740_LOCUS38380</name>
</gene>